<comment type="caution">
    <text evidence="12">The sequence shown here is derived from an EMBL/GenBank/DDBJ whole genome shotgun (WGS) entry which is preliminary data.</text>
</comment>
<feature type="domain" description="Nucleoside transporter/FeoB GTPase Gate" evidence="11">
    <location>
        <begin position="294"/>
        <end position="391"/>
    </location>
</feature>
<feature type="transmembrane region" description="Helical" evidence="7">
    <location>
        <begin position="478"/>
        <end position="499"/>
    </location>
</feature>
<accession>A0A210PS65</accession>
<feature type="transmembrane region" description="Helical" evidence="7">
    <location>
        <begin position="177"/>
        <end position="203"/>
    </location>
</feature>
<feature type="transmembrane region" description="Helical" evidence="7">
    <location>
        <begin position="136"/>
        <end position="156"/>
    </location>
</feature>
<evidence type="ECO:0000313" key="13">
    <source>
        <dbReference type="Proteomes" id="UP000242188"/>
    </source>
</evidence>
<feature type="transmembrane region" description="Helical" evidence="7">
    <location>
        <begin position="239"/>
        <end position="261"/>
    </location>
</feature>
<evidence type="ECO:0000256" key="6">
    <source>
        <dbReference type="ARBA" id="ARBA00023136"/>
    </source>
</evidence>
<dbReference type="GO" id="GO:0005415">
    <property type="term" value="F:nucleoside:sodium symporter activity"/>
    <property type="evidence" value="ECO:0007669"/>
    <property type="project" value="TreeGrafter"/>
</dbReference>
<dbReference type="AlphaFoldDB" id="A0A210PS65"/>
<dbReference type="InterPro" id="IPR018270">
    <property type="entry name" value="C_nuclsd_transpt_met_bac"/>
</dbReference>
<feature type="transmembrane region" description="Helical" evidence="7">
    <location>
        <begin position="368"/>
        <end position="390"/>
    </location>
</feature>
<evidence type="ECO:0000259" key="9">
    <source>
        <dbReference type="Pfam" id="PF01773"/>
    </source>
</evidence>
<feature type="transmembrane region" description="Helical" evidence="7">
    <location>
        <begin position="291"/>
        <end position="313"/>
    </location>
</feature>
<evidence type="ECO:0000256" key="3">
    <source>
        <dbReference type="ARBA" id="ARBA00022475"/>
    </source>
</evidence>
<feature type="transmembrane region" description="Helical" evidence="7">
    <location>
        <begin position="508"/>
        <end position="526"/>
    </location>
</feature>
<dbReference type="InterPro" id="IPR011657">
    <property type="entry name" value="CNT_C_dom"/>
</dbReference>
<comment type="subcellular location">
    <subcellularLocation>
        <location evidence="1">Cell membrane</location>
        <topology evidence="1">Multi-pass membrane protein</topology>
    </subcellularLocation>
</comment>
<feature type="domain" description="Concentrative nucleoside transporter C-terminal" evidence="10">
    <location>
        <begin position="396"/>
        <end position="632"/>
    </location>
</feature>
<keyword evidence="13" id="KW-1185">Reference proteome</keyword>
<dbReference type="EMBL" id="NEDP02005530">
    <property type="protein sequence ID" value="OWF39347.1"/>
    <property type="molecule type" value="Genomic_DNA"/>
</dbReference>
<evidence type="ECO:0000256" key="4">
    <source>
        <dbReference type="ARBA" id="ARBA00022692"/>
    </source>
</evidence>
<keyword evidence="5 7" id="KW-1133">Transmembrane helix</keyword>
<feature type="region of interest" description="Disordered" evidence="8">
    <location>
        <begin position="1"/>
        <end position="36"/>
    </location>
</feature>
<dbReference type="NCBIfam" id="TIGR00804">
    <property type="entry name" value="nupC"/>
    <property type="match status" value="1"/>
</dbReference>
<comment type="similarity">
    <text evidence="2 7">Belongs to the concentrative nucleoside transporter (CNT) (TC 2.A.41) family.</text>
</comment>
<keyword evidence="4 7" id="KW-0812">Transmembrane</keyword>
<evidence type="ECO:0000256" key="8">
    <source>
        <dbReference type="SAM" id="MobiDB-lite"/>
    </source>
</evidence>
<feature type="domain" description="Concentrative nucleoside transporter N-terminal" evidence="9">
    <location>
        <begin position="213"/>
        <end position="285"/>
    </location>
</feature>
<evidence type="ECO:0000256" key="1">
    <source>
        <dbReference type="ARBA" id="ARBA00004651"/>
    </source>
</evidence>
<dbReference type="PANTHER" id="PTHR10590">
    <property type="entry name" value="SODIUM/NUCLEOSIDE COTRANSPORTER"/>
    <property type="match status" value="1"/>
</dbReference>
<protein>
    <recommendedName>
        <fullName evidence="7">Sodium/nucleoside cotransporter</fullName>
    </recommendedName>
</protein>
<sequence>MPAYTYKEVEHEEKPKDPEVFGQSADSITSQPPPYEDIAVNFQPEAKSSRPRQRINSGDLACAIDYGHEEDKTPSEDFNLFSSCIRTHSTLTDFYRSRKAKICRGFYAFLAMAYVAYFVASMVLCQTQGFRDPTPLIVLTCVVVVVITLGFIEGHFGERIQTTVIQPMENFFNGKKGMVNIVKGLFLLCVLVAIVVIIGTSVWVRPHNATSMLGIIVLLLMMLLFSAHPTKVNWRPVAGGLLLQFFFASLILKLSVGYTAFKFLGDKIQIFLSFTNTGTEFVFGEKYTDHFFAMKVLPVIVFFSCAISVLYYSGVMQVVIGKIAWLMRVTLGTTAAESVCAAGNIFVGLTEAPILIRPYLGVMTKSELHAVITCGFATIAGGVLAAYIEFGVPAEHLLCASVMNAPGALAVSKLLYPETEESKLKVLPSGRQELTPEQIEEGLDPEDVFIKPEQPKEKNVIEAAAGGASASIKLVANIAANLIAFLAMLTCVNAILAWFGSFVGITNFSFQMICSYLLMPVAYLMGVDWNDAGVVGELIGVKTFLNEFIAYSELATYIKNRELCLVGTSMSVRSEVIATYALCGFSNLGSIGIMLGALGPMAPKRKGDIATVVMRALLGGIVVCLLTASIAGLLVTEFPAPPSCLMQNITSSILPGNTTAETVLNVTLSGLTDLPTVYNTSLPAL</sequence>
<evidence type="ECO:0000256" key="7">
    <source>
        <dbReference type="RuleBase" id="RU362018"/>
    </source>
</evidence>
<keyword evidence="6 7" id="KW-0472">Membrane</keyword>
<dbReference type="GO" id="GO:0005886">
    <property type="term" value="C:plasma membrane"/>
    <property type="evidence" value="ECO:0007669"/>
    <property type="project" value="UniProtKB-SubCell"/>
</dbReference>
<feature type="transmembrane region" description="Helical" evidence="7">
    <location>
        <begin position="209"/>
        <end position="227"/>
    </location>
</feature>
<feature type="transmembrane region" description="Helical" evidence="7">
    <location>
        <begin position="106"/>
        <end position="124"/>
    </location>
</feature>
<evidence type="ECO:0000256" key="5">
    <source>
        <dbReference type="ARBA" id="ARBA00022989"/>
    </source>
</evidence>
<keyword evidence="3" id="KW-1003">Cell membrane</keyword>
<name>A0A210PS65_MIZYE</name>
<feature type="transmembrane region" description="Helical" evidence="7">
    <location>
        <begin position="577"/>
        <end position="600"/>
    </location>
</feature>
<dbReference type="InterPro" id="IPR011642">
    <property type="entry name" value="Gate_dom"/>
</dbReference>
<dbReference type="OrthoDB" id="6075923at2759"/>
<organism evidence="12 13">
    <name type="scientific">Mizuhopecten yessoensis</name>
    <name type="common">Japanese scallop</name>
    <name type="synonym">Patinopecten yessoensis</name>
    <dbReference type="NCBI Taxonomy" id="6573"/>
    <lineage>
        <taxon>Eukaryota</taxon>
        <taxon>Metazoa</taxon>
        <taxon>Spiralia</taxon>
        <taxon>Lophotrochozoa</taxon>
        <taxon>Mollusca</taxon>
        <taxon>Bivalvia</taxon>
        <taxon>Autobranchia</taxon>
        <taxon>Pteriomorphia</taxon>
        <taxon>Pectinida</taxon>
        <taxon>Pectinoidea</taxon>
        <taxon>Pectinidae</taxon>
        <taxon>Mizuhopecten</taxon>
    </lineage>
</organism>
<dbReference type="Proteomes" id="UP000242188">
    <property type="component" value="Unassembled WGS sequence"/>
</dbReference>
<dbReference type="PANTHER" id="PTHR10590:SF4">
    <property type="entry name" value="SOLUTE CARRIER FAMILY 28 MEMBER 3"/>
    <property type="match status" value="1"/>
</dbReference>
<feature type="transmembrane region" description="Helical" evidence="7">
    <location>
        <begin position="612"/>
        <end position="635"/>
    </location>
</feature>
<evidence type="ECO:0000256" key="2">
    <source>
        <dbReference type="ARBA" id="ARBA00009033"/>
    </source>
</evidence>
<evidence type="ECO:0000259" key="11">
    <source>
        <dbReference type="Pfam" id="PF07670"/>
    </source>
</evidence>
<reference evidence="12 13" key="1">
    <citation type="journal article" date="2017" name="Nat. Ecol. Evol.">
        <title>Scallop genome provides insights into evolution of bilaterian karyotype and development.</title>
        <authorList>
            <person name="Wang S."/>
            <person name="Zhang J."/>
            <person name="Jiao W."/>
            <person name="Li J."/>
            <person name="Xun X."/>
            <person name="Sun Y."/>
            <person name="Guo X."/>
            <person name="Huan P."/>
            <person name="Dong B."/>
            <person name="Zhang L."/>
            <person name="Hu X."/>
            <person name="Sun X."/>
            <person name="Wang J."/>
            <person name="Zhao C."/>
            <person name="Wang Y."/>
            <person name="Wang D."/>
            <person name="Huang X."/>
            <person name="Wang R."/>
            <person name="Lv J."/>
            <person name="Li Y."/>
            <person name="Zhang Z."/>
            <person name="Liu B."/>
            <person name="Lu W."/>
            <person name="Hui Y."/>
            <person name="Liang J."/>
            <person name="Zhou Z."/>
            <person name="Hou R."/>
            <person name="Li X."/>
            <person name="Liu Y."/>
            <person name="Li H."/>
            <person name="Ning X."/>
            <person name="Lin Y."/>
            <person name="Zhao L."/>
            <person name="Xing Q."/>
            <person name="Dou J."/>
            <person name="Li Y."/>
            <person name="Mao J."/>
            <person name="Guo H."/>
            <person name="Dou H."/>
            <person name="Li T."/>
            <person name="Mu C."/>
            <person name="Jiang W."/>
            <person name="Fu Q."/>
            <person name="Fu X."/>
            <person name="Miao Y."/>
            <person name="Liu J."/>
            <person name="Yu Q."/>
            <person name="Li R."/>
            <person name="Liao H."/>
            <person name="Li X."/>
            <person name="Kong Y."/>
            <person name="Jiang Z."/>
            <person name="Chourrout D."/>
            <person name="Li R."/>
            <person name="Bao Z."/>
        </authorList>
    </citation>
    <scope>NUCLEOTIDE SEQUENCE [LARGE SCALE GENOMIC DNA]</scope>
    <source>
        <strain evidence="12 13">PY_sf001</strain>
    </source>
</reference>
<feature type="compositionally biased region" description="Basic and acidic residues" evidence="8">
    <location>
        <begin position="7"/>
        <end position="19"/>
    </location>
</feature>
<dbReference type="InterPro" id="IPR002668">
    <property type="entry name" value="CNT_N_dom"/>
</dbReference>
<proteinExistence type="inferred from homology"/>
<keyword evidence="7" id="KW-0813">Transport</keyword>
<dbReference type="Pfam" id="PF07662">
    <property type="entry name" value="Nucleos_tra2_C"/>
    <property type="match status" value="1"/>
</dbReference>
<dbReference type="Pfam" id="PF01773">
    <property type="entry name" value="Nucleos_tra2_N"/>
    <property type="match status" value="1"/>
</dbReference>
<gene>
    <name evidence="12" type="ORF">KP79_PYT19876</name>
</gene>
<dbReference type="InterPro" id="IPR008276">
    <property type="entry name" value="C_nuclsd_transpt"/>
</dbReference>
<evidence type="ECO:0000259" key="10">
    <source>
        <dbReference type="Pfam" id="PF07662"/>
    </source>
</evidence>
<evidence type="ECO:0000313" key="12">
    <source>
        <dbReference type="EMBL" id="OWF39347.1"/>
    </source>
</evidence>
<dbReference type="Pfam" id="PF07670">
    <property type="entry name" value="Gate"/>
    <property type="match status" value="1"/>
</dbReference>